<organism evidence="2 3">
    <name type="scientific">Aquimixticola soesokkakensis</name>
    <dbReference type="NCBI Taxonomy" id="1519096"/>
    <lineage>
        <taxon>Bacteria</taxon>
        <taxon>Pseudomonadati</taxon>
        <taxon>Pseudomonadota</taxon>
        <taxon>Alphaproteobacteria</taxon>
        <taxon>Rhodobacterales</taxon>
        <taxon>Paracoccaceae</taxon>
        <taxon>Aquimixticola</taxon>
    </lineage>
</organism>
<keyword evidence="3" id="KW-1185">Reference proteome</keyword>
<dbReference type="RefSeq" id="WP_085835678.1">
    <property type="nucleotide sequence ID" value="NZ_FWFS01000003.1"/>
</dbReference>
<dbReference type="InterPro" id="IPR009739">
    <property type="entry name" value="LprI-like_N"/>
</dbReference>
<dbReference type="AlphaFoldDB" id="A0A1Y5S0A2"/>
<evidence type="ECO:0000313" key="2">
    <source>
        <dbReference type="EMBL" id="SLN29815.1"/>
    </source>
</evidence>
<dbReference type="Pfam" id="PF07007">
    <property type="entry name" value="LprI"/>
    <property type="match status" value="1"/>
</dbReference>
<evidence type="ECO:0000259" key="1">
    <source>
        <dbReference type="Pfam" id="PF07007"/>
    </source>
</evidence>
<feature type="domain" description="Lysozyme inhibitor LprI-like N-terminal" evidence="1">
    <location>
        <begin position="26"/>
        <end position="125"/>
    </location>
</feature>
<evidence type="ECO:0000313" key="3">
    <source>
        <dbReference type="Proteomes" id="UP000193862"/>
    </source>
</evidence>
<accession>A0A1Y5S0A2</accession>
<reference evidence="2 3" key="1">
    <citation type="submission" date="2017-03" db="EMBL/GenBank/DDBJ databases">
        <authorList>
            <person name="Afonso C.L."/>
            <person name="Miller P.J."/>
            <person name="Scott M.A."/>
            <person name="Spackman E."/>
            <person name="Goraichik I."/>
            <person name="Dimitrov K.M."/>
            <person name="Suarez D.L."/>
            <person name="Swayne D.E."/>
        </authorList>
    </citation>
    <scope>NUCLEOTIDE SEQUENCE [LARGE SCALE GENOMIC DNA]</scope>
    <source>
        <strain evidence="2 3">CECT 8620</strain>
    </source>
</reference>
<dbReference type="EMBL" id="FWFS01000003">
    <property type="protein sequence ID" value="SLN29815.1"/>
    <property type="molecule type" value="Genomic_DNA"/>
</dbReference>
<dbReference type="OrthoDB" id="7340239at2"/>
<name>A0A1Y5S0A2_9RHOB</name>
<dbReference type="Proteomes" id="UP000193862">
    <property type="component" value="Unassembled WGS sequence"/>
</dbReference>
<sequence>MRYRGVFAVVFTLLADGAAAQEVDCSDPDTQMELTFCAQQDWQAADAALNDMYKRAMVVLSQIDESEGADQPYAMTYLRDAQRAWITFRDNACAAEGYRAHGGSMEPMLIYGCRARLTEQRVQDLHLLTQTY</sequence>
<protein>
    <recommendedName>
        <fullName evidence="1">Lysozyme inhibitor LprI-like N-terminal domain-containing protein</fullName>
    </recommendedName>
</protein>
<dbReference type="Gene3D" id="1.20.1270.180">
    <property type="match status" value="1"/>
</dbReference>
<dbReference type="PANTHER" id="PTHR39176">
    <property type="entry name" value="PERIPLASMIC PROTEIN-RELATED"/>
    <property type="match status" value="1"/>
</dbReference>
<dbReference type="PANTHER" id="PTHR39176:SF1">
    <property type="entry name" value="PERIPLASMIC PROTEIN"/>
    <property type="match status" value="1"/>
</dbReference>
<gene>
    <name evidence="2" type="ORF">AQS8620_00916</name>
</gene>
<proteinExistence type="predicted"/>